<evidence type="ECO:0000313" key="1">
    <source>
        <dbReference type="EMBL" id="OUO01824.1"/>
    </source>
</evidence>
<gene>
    <name evidence="1" type="ORF">B5F97_06275</name>
</gene>
<sequence>MTLIKICKQSLLFVWYFLRLPSYKFHKFPLKNKFNGTAHVLVNGPSLRDTLKDYDSGKIKIDDNSFFVNLSALDSHFLQIKPKHYCLSDPMFYQDYLPKKDAIRKVYDIFNNDVDWDMYLYLCFPTEKEYDKLEQYAGLTNPHVKIIRMNRKTCASLVPAWRNKLYASGYFMPEDGTIANTAIYLALLEGYKEIRLYGADHNYFLEFAVNDNNELCSLDSHFYDKAKPVMKPFKNTCVNEDRAFRVHEFFYIMYVMFQSHDLLQQFSQYLGAHILNCTPGSMIDSYDRIKEYKNELPII</sequence>
<accession>A0A1Y3YVD5</accession>
<dbReference type="Gene3D" id="3.90.1480.10">
    <property type="entry name" value="Alpha-2,3-sialyltransferase"/>
    <property type="match status" value="1"/>
</dbReference>
<proteinExistence type="predicted"/>
<dbReference type="RefSeq" id="WP_022217692.1">
    <property type="nucleotide sequence ID" value="NZ_CATZGC010000021.1"/>
</dbReference>
<reference evidence="2" key="1">
    <citation type="submission" date="2017-04" db="EMBL/GenBank/DDBJ databases">
        <title>Function of individual gut microbiota members based on whole genome sequencing of pure cultures obtained from chicken caecum.</title>
        <authorList>
            <person name="Medvecky M."/>
            <person name="Cejkova D."/>
            <person name="Polansky O."/>
            <person name="Karasova D."/>
            <person name="Kubasova T."/>
            <person name="Cizek A."/>
            <person name="Rychlik I."/>
        </authorList>
    </citation>
    <scope>NUCLEOTIDE SEQUENCE [LARGE SCALE GENOMIC DNA]</scope>
    <source>
        <strain evidence="2">An43</strain>
    </source>
</reference>
<dbReference type="Proteomes" id="UP000195386">
    <property type="component" value="Unassembled WGS sequence"/>
</dbReference>
<protein>
    <submittedName>
        <fullName evidence="1">Uncharacterized protein</fullName>
    </submittedName>
</protein>
<name>A0A1Y3YVD5_9BACE</name>
<evidence type="ECO:0000313" key="2">
    <source>
        <dbReference type="Proteomes" id="UP000195386"/>
    </source>
</evidence>
<comment type="caution">
    <text evidence="1">The sequence shown here is derived from an EMBL/GenBank/DDBJ whole genome shotgun (WGS) entry which is preliminary data.</text>
</comment>
<dbReference type="EMBL" id="NFII01000004">
    <property type="protein sequence ID" value="OUO01824.1"/>
    <property type="molecule type" value="Genomic_DNA"/>
</dbReference>
<organism evidence="1 2">
    <name type="scientific">Bacteroides clarus</name>
    <dbReference type="NCBI Taxonomy" id="626929"/>
    <lineage>
        <taxon>Bacteria</taxon>
        <taxon>Pseudomonadati</taxon>
        <taxon>Bacteroidota</taxon>
        <taxon>Bacteroidia</taxon>
        <taxon>Bacteroidales</taxon>
        <taxon>Bacteroidaceae</taxon>
        <taxon>Bacteroides</taxon>
    </lineage>
</organism>
<dbReference type="AlphaFoldDB" id="A0A1Y3YVD5"/>